<dbReference type="Proteomes" id="UP000591929">
    <property type="component" value="Unassembled WGS sequence"/>
</dbReference>
<sequence length="128" mass="15075">MDYHRAMQEVEKSIQEAIASGAAAIIPGLKAEKDMYEKQVQLANLRDDLYRQSQRAMDENKPIITQYEWLFEDWFHEMTTIENKLKIAFESKTGEAIGAKLMQERNRLCRDYGQVYREIIQSCKGNHW</sequence>
<accession>A0A841Y9S4</accession>
<evidence type="ECO:0000313" key="2">
    <source>
        <dbReference type="Proteomes" id="UP000591929"/>
    </source>
</evidence>
<dbReference type="EMBL" id="JAARPL010000014">
    <property type="protein sequence ID" value="MBC1373673.1"/>
    <property type="molecule type" value="Genomic_DNA"/>
</dbReference>
<proteinExistence type="predicted"/>
<reference evidence="1 2" key="1">
    <citation type="submission" date="2020-03" db="EMBL/GenBank/DDBJ databases">
        <title>Soil Listeria distribution.</title>
        <authorList>
            <person name="Liao J."/>
            <person name="Wiedmann M."/>
        </authorList>
    </citation>
    <scope>NUCLEOTIDE SEQUENCE [LARGE SCALE GENOMIC DNA]</scope>
    <source>
        <strain evidence="1 2">FSL L7-1681</strain>
    </source>
</reference>
<dbReference type="RefSeq" id="WP_185378007.1">
    <property type="nucleotide sequence ID" value="NZ_JAARPL010000014.1"/>
</dbReference>
<dbReference type="AlphaFoldDB" id="A0A841Y9S4"/>
<gene>
    <name evidence="1" type="ORF">HB847_15070</name>
</gene>
<protein>
    <submittedName>
        <fullName evidence="1">Uncharacterized protein</fullName>
    </submittedName>
</protein>
<comment type="caution">
    <text evidence="1">The sequence shown here is derived from an EMBL/GenBank/DDBJ whole genome shotgun (WGS) entry which is preliminary data.</text>
</comment>
<name>A0A841Y9S4_9LIST</name>
<evidence type="ECO:0000313" key="1">
    <source>
        <dbReference type="EMBL" id="MBC1373673.1"/>
    </source>
</evidence>
<organism evidence="1 2">
    <name type="scientific">Listeria booriae</name>
    <dbReference type="NCBI Taxonomy" id="1552123"/>
    <lineage>
        <taxon>Bacteria</taxon>
        <taxon>Bacillati</taxon>
        <taxon>Bacillota</taxon>
        <taxon>Bacilli</taxon>
        <taxon>Bacillales</taxon>
        <taxon>Listeriaceae</taxon>
        <taxon>Listeria</taxon>
    </lineage>
</organism>